<comment type="function">
    <text evidence="2">Cleaves peptides in various proteins in a process that requires ATP hydrolysis. Has a chymotrypsin-like activity. Plays a major role in the degradation of misfolded proteins.</text>
</comment>
<dbReference type="PANTHER" id="PTHR10381:SF26">
    <property type="entry name" value="ATP-DEPENDENT CLP PROTEASE PROTEOLYTIC SUBUNIT-LIKE-RELATED"/>
    <property type="match status" value="1"/>
</dbReference>
<evidence type="ECO:0000256" key="1">
    <source>
        <dbReference type="ARBA" id="ARBA00007039"/>
    </source>
</evidence>
<comment type="subcellular location">
    <subcellularLocation>
        <location evidence="2">Cytoplasm</location>
    </subcellularLocation>
</comment>
<comment type="catalytic activity">
    <reaction evidence="2">
        <text>Hydrolysis of proteins to small peptides in the presence of ATP and magnesium. alpha-casein is the usual test substrate. In the absence of ATP, only oligopeptides shorter than five residues are hydrolyzed (such as succinyl-Leu-Tyr-|-NHMec, and Leu-Tyr-Leu-|-Tyr-Trp, in which cleavage of the -Tyr-|-Leu- and -Tyr-|-Trp bonds also occurs).</text>
        <dbReference type="EC" id="3.4.21.92"/>
    </reaction>
</comment>
<dbReference type="OrthoDB" id="9802800at2"/>
<dbReference type="NCBIfam" id="NF009205">
    <property type="entry name" value="PRK12553.1"/>
    <property type="match status" value="1"/>
</dbReference>
<accession>A0A561TX64</accession>
<comment type="caution">
    <text evidence="4">The sequence shown here is derived from an EMBL/GenBank/DDBJ whole genome shotgun (WGS) entry which is preliminary data.</text>
</comment>
<evidence type="ECO:0000313" key="4">
    <source>
        <dbReference type="EMBL" id="TWF91705.1"/>
    </source>
</evidence>
<dbReference type="RefSeq" id="WP_145767582.1">
    <property type="nucleotide sequence ID" value="NZ_VIWW01000002.1"/>
</dbReference>
<gene>
    <name evidence="2" type="primary">clpP</name>
    <name evidence="4" type="ORF">FHX80_1220</name>
</gene>
<dbReference type="GO" id="GO:0005737">
    <property type="term" value="C:cytoplasm"/>
    <property type="evidence" value="ECO:0007669"/>
    <property type="project" value="UniProtKB-SubCell"/>
</dbReference>
<evidence type="ECO:0000256" key="2">
    <source>
        <dbReference type="HAMAP-Rule" id="MF_00444"/>
    </source>
</evidence>
<dbReference type="GO" id="GO:0006515">
    <property type="term" value="P:protein quality control for misfolded or incompletely synthesized proteins"/>
    <property type="evidence" value="ECO:0007669"/>
    <property type="project" value="TreeGrafter"/>
</dbReference>
<reference evidence="4 5" key="1">
    <citation type="submission" date="2019-06" db="EMBL/GenBank/DDBJ databases">
        <title>Sequencing the genomes of 1000 actinobacteria strains.</title>
        <authorList>
            <person name="Klenk H.-P."/>
        </authorList>
    </citation>
    <scope>NUCLEOTIDE SEQUENCE [LARGE SCALE GENOMIC DNA]</scope>
    <source>
        <strain evidence="4 5">DSM 42059</strain>
    </source>
</reference>
<evidence type="ECO:0000313" key="5">
    <source>
        <dbReference type="Proteomes" id="UP000318186"/>
    </source>
</evidence>
<organism evidence="4 5">
    <name type="scientific">Streptomyces brevispora</name>
    <dbReference type="NCBI Taxonomy" id="887462"/>
    <lineage>
        <taxon>Bacteria</taxon>
        <taxon>Bacillati</taxon>
        <taxon>Actinomycetota</taxon>
        <taxon>Actinomycetes</taxon>
        <taxon>Kitasatosporales</taxon>
        <taxon>Streptomycetaceae</taxon>
        <taxon>Streptomyces</taxon>
    </lineage>
</organism>
<dbReference type="EC" id="3.4.21.92" evidence="2"/>
<keyword evidence="2 4" id="KW-0645">Protease</keyword>
<keyword evidence="2" id="KW-0720">Serine protease</keyword>
<dbReference type="PANTHER" id="PTHR10381">
    <property type="entry name" value="ATP-DEPENDENT CLP PROTEASE PROTEOLYTIC SUBUNIT"/>
    <property type="match status" value="1"/>
</dbReference>
<dbReference type="GO" id="GO:0051117">
    <property type="term" value="F:ATPase binding"/>
    <property type="evidence" value="ECO:0007669"/>
    <property type="project" value="TreeGrafter"/>
</dbReference>
<comment type="caution">
    <text evidence="2">Lacks conserved residue(s) required for the propagation of feature annotation.</text>
</comment>
<dbReference type="CDD" id="cd07017">
    <property type="entry name" value="S14_ClpP_2"/>
    <property type="match status" value="1"/>
</dbReference>
<name>A0A561TX64_9ACTN</name>
<dbReference type="GO" id="GO:0004176">
    <property type="term" value="F:ATP-dependent peptidase activity"/>
    <property type="evidence" value="ECO:0007669"/>
    <property type="project" value="InterPro"/>
</dbReference>
<proteinExistence type="inferred from homology"/>
<dbReference type="GO" id="GO:0009368">
    <property type="term" value="C:endopeptidase Clp complex"/>
    <property type="evidence" value="ECO:0007669"/>
    <property type="project" value="TreeGrafter"/>
</dbReference>
<dbReference type="Proteomes" id="UP000318186">
    <property type="component" value="Unassembled WGS sequence"/>
</dbReference>
<dbReference type="GO" id="GO:0004252">
    <property type="term" value="F:serine-type endopeptidase activity"/>
    <property type="evidence" value="ECO:0007669"/>
    <property type="project" value="UniProtKB-UniRule"/>
</dbReference>
<protein>
    <recommendedName>
        <fullName evidence="2 3">ATP-dependent Clp protease proteolytic subunit</fullName>
        <ecNumber evidence="2">3.4.21.92</ecNumber>
    </recommendedName>
    <alternativeName>
        <fullName evidence="2">Endopeptidase Clp</fullName>
    </alternativeName>
</protein>
<dbReference type="Gene3D" id="3.90.226.10">
    <property type="entry name" value="2-enoyl-CoA Hydratase, Chain A, domain 1"/>
    <property type="match status" value="1"/>
</dbReference>
<dbReference type="InterPro" id="IPR023562">
    <property type="entry name" value="ClpP/TepA"/>
</dbReference>
<dbReference type="HAMAP" id="MF_00444">
    <property type="entry name" value="ClpP"/>
    <property type="match status" value="1"/>
</dbReference>
<dbReference type="InterPro" id="IPR001907">
    <property type="entry name" value="ClpP"/>
</dbReference>
<dbReference type="AlphaFoldDB" id="A0A561TX64"/>
<dbReference type="InterPro" id="IPR029045">
    <property type="entry name" value="ClpP/crotonase-like_dom_sf"/>
</dbReference>
<dbReference type="Pfam" id="PF00574">
    <property type="entry name" value="CLP_protease"/>
    <property type="match status" value="1"/>
</dbReference>
<comment type="similarity">
    <text evidence="1 2 3">Belongs to the peptidase S14 family.</text>
</comment>
<sequence length="211" mass="22853">MHRPAARYVLPEFTERTSQGTRTLDPYSKLLAERVVFLGTPVDDTAANDLVAQFMYLEHDAPDRPIQLYINSPGGSFGAMTAVYDTMAFLTCEVETFCLGQAGAGAAVLLAAGAHGRRHALPGARVVMQQPELAEPVQGQPSDLEIEARELARMRETLTGMLARHTGRSAEQITADTERDLILDAEDAKAYGLIDHIVQNRGPALPPAAAR</sequence>
<dbReference type="SUPFAM" id="SSF52096">
    <property type="entry name" value="ClpP/crotonase"/>
    <property type="match status" value="1"/>
</dbReference>
<comment type="subunit">
    <text evidence="2">Fourteen ClpP subunits assemble into 2 heptameric rings which stack back to back to give a disk-like structure with a central cavity, resembling the structure of eukaryotic proteasomes.</text>
</comment>
<dbReference type="PRINTS" id="PR00127">
    <property type="entry name" value="CLPPROTEASEP"/>
</dbReference>
<keyword evidence="2" id="KW-0378">Hydrolase</keyword>
<keyword evidence="2" id="KW-0963">Cytoplasm</keyword>
<evidence type="ECO:0000256" key="3">
    <source>
        <dbReference type="RuleBase" id="RU003567"/>
    </source>
</evidence>
<dbReference type="EMBL" id="VIWW01000002">
    <property type="protein sequence ID" value="TWF91705.1"/>
    <property type="molecule type" value="Genomic_DNA"/>
</dbReference>
<dbReference type="FunFam" id="3.90.226.10:FF:000002">
    <property type="entry name" value="ATP-dependent Clp protease proteolytic subunit"/>
    <property type="match status" value="1"/>
</dbReference>